<protein>
    <submittedName>
        <fullName evidence="7">Threonine transporter RhtB</fullName>
    </submittedName>
</protein>
<evidence type="ECO:0000256" key="6">
    <source>
        <dbReference type="SAM" id="Phobius"/>
    </source>
</evidence>
<evidence type="ECO:0000256" key="1">
    <source>
        <dbReference type="ARBA" id="ARBA00004651"/>
    </source>
</evidence>
<feature type="transmembrane region" description="Helical" evidence="6">
    <location>
        <begin position="44"/>
        <end position="68"/>
    </location>
</feature>
<evidence type="ECO:0000313" key="8">
    <source>
        <dbReference type="Proteomes" id="UP000094795"/>
    </source>
</evidence>
<comment type="caution">
    <text evidence="7">The sequence shown here is derived from an EMBL/GenBank/DDBJ whole genome shotgun (WGS) entry which is preliminary data.</text>
</comment>
<feature type="transmembrane region" description="Helical" evidence="6">
    <location>
        <begin position="197"/>
        <end position="215"/>
    </location>
</feature>
<keyword evidence="3 6" id="KW-0812">Transmembrane</keyword>
<feature type="transmembrane region" description="Helical" evidence="6">
    <location>
        <begin position="159"/>
        <end position="185"/>
    </location>
</feature>
<accession>A0A1C1YZJ1</accession>
<dbReference type="Pfam" id="PF01810">
    <property type="entry name" value="LysE"/>
    <property type="match status" value="1"/>
</dbReference>
<comment type="subcellular location">
    <subcellularLocation>
        <location evidence="1">Cell membrane</location>
        <topology evidence="1">Multi-pass membrane protein</topology>
    </subcellularLocation>
</comment>
<keyword evidence="8" id="KW-1185">Reference proteome</keyword>
<dbReference type="PANTHER" id="PTHR30086:SF20">
    <property type="entry name" value="ARGININE EXPORTER PROTEIN ARGO-RELATED"/>
    <property type="match status" value="1"/>
</dbReference>
<gene>
    <name evidence="7" type="ORF">AWJ14_04345</name>
</gene>
<feature type="transmembrane region" description="Helical" evidence="6">
    <location>
        <begin position="6"/>
        <end position="23"/>
    </location>
</feature>
<feature type="transmembrane region" description="Helical" evidence="6">
    <location>
        <begin position="122"/>
        <end position="147"/>
    </location>
</feature>
<organism evidence="7 8">
    <name type="scientific">Hoeflea olei</name>
    <dbReference type="NCBI Taxonomy" id="1480615"/>
    <lineage>
        <taxon>Bacteria</taxon>
        <taxon>Pseudomonadati</taxon>
        <taxon>Pseudomonadota</taxon>
        <taxon>Alphaproteobacteria</taxon>
        <taxon>Hyphomicrobiales</taxon>
        <taxon>Rhizobiaceae</taxon>
        <taxon>Hoeflea</taxon>
    </lineage>
</organism>
<dbReference type="PIRSF" id="PIRSF006324">
    <property type="entry name" value="LeuE"/>
    <property type="match status" value="1"/>
</dbReference>
<keyword evidence="2" id="KW-1003">Cell membrane</keyword>
<sequence length="219" mass="23172">MIFVPAASDLLTFVLASLLLALTPGPDMTLWLSRTLREGRASGLMTLAGTSLGIGVHTMLVAFGISALIVASPLAFVVLKTFGAAYLLWLAIQALRRGSGLTIDAGDVKAAAAGAGASLSRAFFAGLSINLLNPKIIIFFMTFLPQFVSVSDPHVTGKLIFLGVLFVFIGLPIGILVVLGAHGLSAWLRRKPQVMRVVDYVFAGVFSLFAVRILMAQAR</sequence>
<keyword evidence="5 6" id="KW-0472">Membrane</keyword>
<keyword evidence="4 6" id="KW-1133">Transmembrane helix</keyword>
<evidence type="ECO:0000256" key="3">
    <source>
        <dbReference type="ARBA" id="ARBA00022692"/>
    </source>
</evidence>
<dbReference type="STRING" id="1480615.AWJ14_04345"/>
<feature type="transmembrane region" description="Helical" evidence="6">
    <location>
        <begin position="74"/>
        <end position="92"/>
    </location>
</feature>
<dbReference type="AlphaFoldDB" id="A0A1C1YZJ1"/>
<dbReference type="OrthoDB" id="9804822at2"/>
<evidence type="ECO:0000256" key="4">
    <source>
        <dbReference type="ARBA" id="ARBA00022989"/>
    </source>
</evidence>
<evidence type="ECO:0000313" key="7">
    <source>
        <dbReference type="EMBL" id="OCW58953.1"/>
    </source>
</evidence>
<dbReference type="GO" id="GO:0015171">
    <property type="term" value="F:amino acid transmembrane transporter activity"/>
    <property type="evidence" value="ECO:0007669"/>
    <property type="project" value="TreeGrafter"/>
</dbReference>
<name>A0A1C1YZJ1_9HYPH</name>
<evidence type="ECO:0000256" key="2">
    <source>
        <dbReference type="ARBA" id="ARBA00022475"/>
    </source>
</evidence>
<proteinExistence type="predicted"/>
<evidence type="ECO:0000256" key="5">
    <source>
        <dbReference type="ARBA" id="ARBA00023136"/>
    </source>
</evidence>
<dbReference type="GO" id="GO:0005886">
    <property type="term" value="C:plasma membrane"/>
    <property type="evidence" value="ECO:0007669"/>
    <property type="project" value="UniProtKB-SubCell"/>
</dbReference>
<dbReference type="Proteomes" id="UP000094795">
    <property type="component" value="Unassembled WGS sequence"/>
</dbReference>
<dbReference type="RefSeq" id="WP_066174921.1">
    <property type="nucleotide sequence ID" value="NZ_LQZT01000002.1"/>
</dbReference>
<dbReference type="PANTHER" id="PTHR30086">
    <property type="entry name" value="ARGININE EXPORTER PROTEIN ARGO"/>
    <property type="match status" value="1"/>
</dbReference>
<reference evidence="7 8" key="1">
    <citation type="submission" date="2015-12" db="EMBL/GenBank/DDBJ databases">
        <authorList>
            <person name="Shamseldin A."/>
            <person name="Moawad H."/>
            <person name="Abd El-Rahim W.M."/>
            <person name="Sadowsky M.J."/>
        </authorList>
    </citation>
    <scope>NUCLEOTIDE SEQUENCE [LARGE SCALE GENOMIC DNA]</scope>
    <source>
        <strain evidence="7 8">JC234</strain>
    </source>
</reference>
<dbReference type="InterPro" id="IPR001123">
    <property type="entry name" value="LeuE-type"/>
</dbReference>
<dbReference type="EMBL" id="LQZT01000002">
    <property type="protein sequence ID" value="OCW58953.1"/>
    <property type="molecule type" value="Genomic_DNA"/>
</dbReference>